<evidence type="ECO:0000256" key="3">
    <source>
        <dbReference type="ARBA" id="ARBA00022833"/>
    </source>
</evidence>
<feature type="region of interest" description="Disordered" evidence="5">
    <location>
        <begin position="414"/>
        <end position="437"/>
    </location>
</feature>
<evidence type="ECO:0000256" key="2">
    <source>
        <dbReference type="ARBA" id="ARBA00022771"/>
    </source>
</evidence>
<dbReference type="Pfam" id="PF10551">
    <property type="entry name" value="MULE"/>
    <property type="match status" value="1"/>
</dbReference>
<accession>A0AAF0ZXV3</accession>
<dbReference type="SMART" id="SM00575">
    <property type="entry name" value="ZnF_PMZ"/>
    <property type="match status" value="1"/>
</dbReference>
<keyword evidence="1" id="KW-0479">Metal-binding</keyword>
<feature type="domain" description="SWIM-type" evidence="6">
    <location>
        <begin position="269"/>
        <end position="303"/>
    </location>
</feature>
<evidence type="ECO:0000259" key="6">
    <source>
        <dbReference type="PROSITE" id="PS50966"/>
    </source>
</evidence>
<dbReference type="InterPro" id="IPR006564">
    <property type="entry name" value="Znf_PMZ"/>
</dbReference>
<organism evidence="7 8">
    <name type="scientific">Solanum verrucosum</name>
    <dbReference type="NCBI Taxonomy" id="315347"/>
    <lineage>
        <taxon>Eukaryota</taxon>
        <taxon>Viridiplantae</taxon>
        <taxon>Streptophyta</taxon>
        <taxon>Embryophyta</taxon>
        <taxon>Tracheophyta</taxon>
        <taxon>Spermatophyta</taxon>
        <taxon>Magnoliopsida</taxon>
        <taxon>eudicotyledons</taxon>
        <taxon>Gunneridae</taxon>
        <taxon>Pentapetalae</taxon>
        <taxon>asterids</taxon>
        <taxon>lamiids</taxon>
        <taxon>Solanales</taxon>
        <taxon>Solanaceae</taxon>
        <taxon>Solanoideae</taxon>
        <taxon>Solaneae</taxon>
        <taxon>Solanum</taxon>
    </lineage>
</organism>
<evidence type="ECO:0000256" key="1">
    <source>
        <dbReference type="ARBA" id="ARBA00022723"/>
    </source>
</evidence>
<dbReference type="InterPro" id="IPR007527">
    <property type="entry name" value="Znf_SWIM"/>
</dbReference>
<keyword evidence="2 4" id="KW-0863">Zinc-finger</keyword>
<dbReference type="PANTHER" id="PTHR31973:SF197">
    <property type="entry name" value="SWIM-TYPE DOMAIN-CONTAINING PROTEIN"/>
    <property type="match status" value="1"/>
</dbReference>
<dbReference type="EMBL" id="CP133622">
    <property type="protein sequence ID" value="WMV55531.1"/>
    <property type="molecule type" value="Genomic_DNA"/>
</dbReference>
<proteinExistence type="predicted"/>
<dbReference type="GO" id="GO:0008270">
    <property type="term" value="F:zinc ion binding"/>
    <property type="evidence" value="ECO:0007669"/>
    <property type="project" value="UniProtKB-KW"/>
</dbReference>
<evidence type="ECO:0000256" key="4">
    <source>
        <dbReference type="PROSITE-ProRule" id="PRU00325"/>
    </source>
</evidence>
<dbReference type="Pfam" id="PF04434">
    <property type="entry name" value="SWIM"/>
    <property type="match status" value="1"/>
</dbReference>
<feature type="compositionally biased region" description="Low complexity" evidence="5">
    <location>
        <begin position="382"/>
        <end position="391"/>
    </location>
</feature>
<sequence length="475" mass="53446">MFQGFYICFDAMKKSFMAGCKRCIGLDGCFLKGVSRGQLLVAFCKDGNNQMLPVAWAVVEVENKFTWAWFVKLLKEDLQLGDGTDLTIISDMQKGLEIAITDHLPNVEHRMCARHIFANWSKRWRGLERKKCFWRCARSTFEAELKDNISYMKRLGNNIVDHLLYYNPERWSKLYFNFSSKCDVVDNNMAECFNSWILAARHKTIITMLEEIRVKMMKRIGQMREFCNTWICDISPMAMKVLQDNTAKSMKCSIEWNSDTEYEVLHGPYRHVVDIQRQICSCRAWMLKGIRCPHAIAALHHRKLDPINYISHWKMPGRPGKKRKKKQGETSKIGKISKRGIEMSCSTFHNKGRNKRKCPLGAPASGTSFTAGPSSRPPSSPAAPSSRPLSGLAVAPTSTQIVVPAVAPTSTQIVGPRATPNVPTEKGRGRPKGSIEKGSVASRTRMVGMGALHTQSGATIINSLVKLIRAIVAPY</sequence>
<name>A0AAF0ZXV3_SOLVR</name>
<feature type="region of interest" description="Disordered" evidence="5">
    <location>
        <begin position="348"/>
        <end position="391"/>
    </location>
</feature>
<protein>
    <recommendedName>
        <fullName evidence="6">SWIM-type domain-containing protein</fullName>
    </recommendedName>
</protein>
<keyword evidence="3" id="KW-0862">Zinc</keyword>
<reference evidence="7" key="1">
    <citation type="submission" date="2023-08" db="EMBL/GenBank/DDBJ databases">
        <title>A de novo genome assembly of Solanum verrucosum Schlechtendal, a Mexican diploid species geographically isolated from the other diploid A-genome species in potato relatives.</title>
        <authorList>
            <person name="Hosaka K."/>
        </authorList>
    </citation>
    <scope>NUCLEOTIDE SEQUENCE</scope>
    <source>
        <tissue evidence="7">Young leaves</tissue>
    </source>
</reference>
<evidence type="ECO:0000313" key="7">
    <source>
        <dbReference type="EMBL" id="WMV55531.1"/>
    </source>
</evidence>
<evidence type="ECO:0000256" key="5">
    <source>
        <dbReference type="SAM" id="MobiDB-lite"/>
    </source>
</evidence>
<dbReference type="InterPro" id="IPR018289">
    <property type="entry name" value="MULE_transposase_dom"/>
</dbReference>
<evidence type="ECO:0000313" key="8">
    <source>
        <dbReference type="Proteomes" id="UP001234989"/>
    </source>
</evidence>
<gene>
    <name evidence="7" type="ORF">MTR67_048916</name>
</gene>
<feature type="region of interest" description="Disordered" evidence="5">
    <location>
        <begin position="312"/>
        <end position="336"/>
    </location>
</feature>
<dbReference type="PROSITE" id="PS50966">
    <property type="entry name" value="ZF_SWIM"/>
    <property type="match status" value="1"/>
</dbReference>
<keyword evidence="8" id="KW-1185">Reference proteome</keyword>
<dbReference type="PANTHER" id="PTHR31973">
    <property type="entry name" value="POLYPROTEIN, PUTATIVE-RELATED"/>
    <property type="match status" value="1"/>
</dbReference>
<dbReference type="Proteomes" id="UP001234989">
    <property type="component" value="Chromosome 11"/>
</dbReference>
<dbReference type="AlphaFoldDB" id="A0AAF0ZXV3"/>